<keyword evidence="2" id="KW-0808">Transferase</keyword>
<dbReference type="AlphaFoldDB" id="A0ABD2CVC0"/>
<feature type="region of interest" description="Disordered" evidence="1">
    <location>
        <begin position="1"/>
        <end position="77"/>
    </location>
</feature>
<feature type="compositionally biased region" description="Low complexity" evidence="1">
    <location>
        <begin position="43"/>
        <end position="56"/>
    </location>
</feature>
<keyword evidence="3" id="KW-1185">Reference proteome</keyword>
<dbReference type="EMBL" id="JAYRBN010000028">
    <property type="protein sequence ID" value="KAL2749078.1"/>
    <property type="molecule type" value="Genomic_DNA"/>
</dbReference>
<evidence type="ECO:0000256" key="1">
    <source>
        <dbReference type="SAM" id="MobiDB-lite"/>
    </source>
</evidence>
<accession>A0ABD2CVC0</accession>
<sequence length="166" mass="17733">MGDAAMNVAVSGGGSQRVVKEGWLQKRGTAKSYVADRLENEEQQQQQPQMQQSSSSEDIDMESMGGGRSDSCGSLSVVSADIDGGSIDELSAKFSVQGTSSSKSSGKKKVCSTLHFAALLSFQTTPLFFLFHNLSVDCCVKKMLSLAKLEADDVLSNGFAIFKMEV</sequence>
<evidence type="ECO:0000313" key="2">
    <source>
        <dbReference type="EMBL" id="KAL2749078.1"/>
    </source>
</evidence>
<comment type="caution">
    <text evidence="2">The sequence shown here is derived from an EMBL/GenBank/DDBJ whole genome shotgun (WGS) entry which is preliminary data.</text>
</comment>
<dbReference type="GO" id="GO:0016301">
    <property type="term" value="F:kinase activity"/>
    <property type="evidence" value="ECO:0007669"/>
    <property type="project" value="UniProtKB-KW"/>
</dbReference>
<dbReference type="Proteomes" id="UP001607303">
    <property type="component" value="Unassembled WGS sequence"/>
</dbReference>
<name>A0ABD2CVC0_VESMC</name>
<evidence type="ECO:0000313" key="3">
    <source>
        <dbReference type="Proteomes" id="UP001607303"/>
    </source>
</evidence>
<protein>
    <submittedName>
        <fullName evidence="2">RAC-gamma serine/threonine-protein kinase isoform X1</fullName>
    </submittedName>
</protein>
<reference evidence="2 3" key="1">
    <citation type="journal article" date="2024" name="Ann. Entomol. Soc. Am.">
        <title>Genomic analyses of the southern and eastern yellowjacket wasps (Hymenoptera: Vespidae) reveal evolutionary signatures of social life.</title>
        <authorList>
            <person name="Catto M.A."/>
            <person name="Caine P.B."/>
            <person name="Orr S.E."/>
            <person name="Hunt B.G."/>
            <person name="Goodisman M.A.D."/>
        </authorList>
    </citation>
    <scope>NUCLEOTIDE SEQUENCE [LARGE SCALE GENOMIC DNA]</scope>
    <source>
        <strain evidence="2">232</strain>
        <tissue evidence="2">Head and thorax</tissue>
    </source>
</reference>
<gene>
    <name evidence="2" type="ORF">V1477_002688</name>
</gene>
<keyword evidence="2" id="KW-0418">Kinase</keyword>
<organism evidence="2 3">
    <name type="scientific">Vespula maculifrons</name>
    <name type="common">Eastern yellow jacket</name>
    <name type="synonym">Wasp</name>
    <dbReference type="NCBI Taxonomy" id="7453"/>
    <lineage>
        <taxon>Eukaryota</taxon>
        <taxon>Metazoa</taxon>
        <taxon>Ecdysozoa</taxon>
        <taxon>Arthropoda</taxon>
        <taxon>Hexapoda</taxon>
        <taxon>Insecta</taxon>
        <taxon>Pterygota</taxon>
        <taxon>Neoptera</taxon>
        <taxon>Endopterygota</taxon>
        <taxon>Hymenoptera</taxon>
        <taxon>Apocrita</taxon>
        <taxon>Aculeata</taxon>
        <taxon>Vespoidea</taxon>
        <taxon>Vespidae</taxon>
        <taxon>Vespinae</taxon>
        <taxon>Vespula</taxon>
    </lineage>
</organism>
<proteinExistence type="predicted"/>